<name>A0A542ZKT7_9MICO</name>
<comment type="caution">
    <text evidence="2">The sequence shown here is derived from an EMBL/GenBank/DDBJ whole genome shotgun (WGS) entry which is preliminary data.</text>
</comment>
<evidence type="ECO:0000313" key="3">
    <source>
        <dbReference type="Proteomes" id="UP000319514"/>
    </source>
</evidence>
<protein>
    <submittedName>
        <fullName evidence="2">Uncharacterized protein DUF262</fullName>
    </submittedName>
</protein>
<proteinExistence type="predicted"/>
<organism evidence="2 3">
    <name type="scientific">Oryzihumus leptocrescens</name>
    <dbReference type="NCBI Taxonomy" id="297536"/>
    <lineage>
        <taxon>Bacteria</taxon>
        <taxon>Bacillati</taxon>
        <taxon>Actinomycetota</taxon>
        <taxon>Actinomycetes</taxon>
        <taxon>Micrococcales</taxon>
        <taxon>Intrasporangiaceae</taxon>
        <taxon>Oryzihumus</taxon>
    </lineage>
</organism>
<evidence type="ECO:0000313" key="2">
    <source>
        <dbReference type="EMBL" id="TQL60972.1"/>
    </source>
</evidence>
<dbReference type="Proteomes" id="UP000319514">
    <property type="component" value="Unassembled WGS sequence"/>
</dbReference>
<dbReference type="Pfam" id="PF03235">
    <property type="entry name" value="GmrSD_N"/>
    <property type="match status" value="1"/>
</dbReference>
<accession>A0A542ZKT7</accession>
<dbReference type="AlphaFoldDB" id="A0A542ZKT7"/>
<reference evidence="2 3" key="1">
    <citation type="submission" date="2019-06" db="EMBL/GenBank/DDBJ databases">
        <title>Sequencing the genomes of 1000 actinobacteria strains.</title>
        <authorList>
            <person name="Klenk H.-P."/>
        </authorList>
    </citation>
    <scope>NUCLEOTIDE SEQUENCE [LARGE SCALE GENOMIC DNA]</scope>
    <source>
        <strain evidence="2 3">DSM 18082</strain>
    </source>
</reference>
<evidence type="ECO:0000259" key="1">
    <source>
        <dbReference type="Pfam" id="PF03235"/>
    </source>
</evidence>
<dbReference type="EMBL" id="VFOQ01000001">
    <property type="protein sequence ID" value="TQL60972.1"/>
    <property type="molecule type" value="Genomic_DNA"/>
</dbReference>
<dbReference type="InterPro" id="IPR004919">
    <property type="entry name" value="GmrSD_N"/>
</dbReference>
<keyword evidence="3" id="KW-1185">Reference proteome</keyword>
<dbReference type="RefSeq" id="WP_141788810.1">
    <property type="nucleotide sequence ID" value="NZ_BAAAKX010000007.1"/>
</dbReference>
<sequence>MSSVVTSFTGMFEAQGNHAPKLTDIEIPLIQRDYAQGREDAKVTDIRSNFLDALHSAVTGGEPIGLDFVYGEIDGGTLRPLDGQQRLTTLFLLHWYLAFRSGRLGENHAWKSFSYATRPSARTFGKRLANWTAEAGTGLLSDRVRNQPWYQHGWRHDPTIQSMLVVLDAIDERFREEDVDAVWARLTDAEQPAISFHLLPISDMGSGEDLYIKMNSRGKPLTDFENFKAGFEKTVAWSTRAADLALRIDTVWSDVLWPYRGDNDIVDDEFENYITFVTQLCEWRDGDFESDGRRLIDRAAVIFGHDHPQAAANLDFLFDAFDTWRSVDIAAVMDDLFSVVATPGETERVIIFGTDVNPNLFDACCHDYGTTRFGYPRMLLLYAVLLHRIHQTEDFPRRLRLLRNLIEASENELRAERMPDLVEDVRRVVVDGALEKVERFNINQVEDEKRKAAFLTASPDLTDVVFRLEDHPVLRGALASFELDPDRLVARVNAFWAFFSDDAVLPALTGAMLTCGDYSRPRSPNVFQFGSPERTSWWRELFTATSYANLDRTRAVLGAFLDQVAASTCPVAETLADMRSDWLVEHEAGPYDWRYYLIRYDTMRTGTSGIYAVPDQRMGYSVCMLRAKQMNSLYRDPYLVAALREADVRDAVQDGTDGPRFTGYATAERWLRLNASNTGLRCVEDGWLLDPPTGKDRDVFDQVRFGMDGLTLTENGYLFAVPQTEVDGRAVDTVDRVEMAAGLLQALVAAGL</sequence>
<dbReference type="OrthoDB" id="3654724at2"/>
<gene>
    <name evidence="2" type="ORF">FB474_2375</name>
</gene>
<feature type="domain" description="GmrSD restriction endonucleases N-terminal" evidence="1">
    <location>
        <begin position="25"/>
        <end position="230"/>
    </location>
</feature>